<evidence type="ECO:0000256" key="7">
    <source>
        <dbReference type="ARBA" id="ARBA00022729"/>
    </source>
</evidence>
<evidence type="ECO:0000256" key="6">
    <source>
        <dbReference type="ARBA" id="ARBA00022692"/>
    </source>
</evidence>
<keyword evidence="6" id="KW-0812">Transmembrane</keyword>
<proteinExistence type="inferred from homology"/>
<dbReference type="AlphaFoldDB" id="A0A0E3UTE5"/>
<keyword evidence="8" id="KW-0653">Protein transport</keyword>
<dbReference type="InterPro" id="IPR011049">
    <property type="entry name" value="Serralysin-like_metalloprot_C"/>
</dbReference>
<evidence type="ECO:0000256" key="12">
    <source>
        <dbReference type="SAM" id="SignalP"/>
    </source>
</evidence>
<evidence type="ECO:0000256" key="2">
    <source>
        <dbReference type="ARBA" id="ARBA00004442"/>
    </source>
</evidence>
<evidence type="ECO:0000256" key="3">
    <source>
        <dbReference type="ARBA" id="ARBA00005848"/>
    </source>
</evidence>
<dbReference type="EMBL" id="CP011280">
    <property type="protein sequence ID" value="AKC95009.1"/>
    <property type="molecule type" value="Genomic_DNA"/>
</dbReference>
<dbReference type="STRING" id="187101.VC03_00135"/>
<name>A0A0E3UTE5_9FUSO</name>
<evidence type="ECO:0000313" key="16">
    <source>
        <dbReference type="Proteomes" id="UP000033103"/>
    </source>
</evidence>
<evidence type="ECO:0008006" key="17">
    <source>
        <dbReference type="Google" id="ProtNLM"/>
    </source>
</evidence>
<dbReference type="OrthoDB" id="9815217at2"/>
<dbReference type="InterPro" id="IPR005594">
    <property type="entry name" value="YadA_C"/>
</dbReference>
<feature type="domain" description="Trimeric autotransporter adhesin YadA-like stalk" evidence="14">
    <location>
        <begin position="213"/>
        <end position="240"/>
    </location>
</feature>
<evidence type="ECO:0000259" key="13">
    <source>
        <dbReference type="Pfam" id="PF03895"/>
    </source>
</evidence>
<protein>
    <recommendedName>
        <fullName evidence="17">Trimeric autotransporter adhesin YadA-like C-terminal membrane anchor domain-containing protein</fullName>
    </recommendedName>
</protein>
<comment type="subcellular location">
    <subcellularLocation>
        <location evidence="2">Cell outer membrane</location>
    </subcellularLocation>
    <subcellularLocation>
        <location evidence="1">Cell surface</location>
    </subcellularLocation>
</comment>
<feature type="chain" id="PRO_5005432584" description="Trimeric autotransporter adhesin YadA-like C-terminal membrane anchor domain-containing protein" evidence="12">
    <location>
        <begin position="20"/>
        <end position="452"/>
    </location>
</feature>
<organism evidence="15 16">
    <name type="scientific">Sneathia vaginalis</name>
    <dbReference type="NCBI Taxonomy" id="187101"/>
    <lineage>
        <taxon>Bacteria</taxon>
        <taxon>Fusobacteriati</taxon>
        <taxon>Fusobacteriota</taxon>
        <taxon>Fusobacteriia</taxon>
        <taxon>Fusobacteriales</taxon>
        <taxon>Leptotrichiaceae</taxon>
        <taxon>Sneathia</taxon>
    </lineage>
</organism>
<evidence type="ECO:0000256" key="10">
    <source>
        <dbReference type="ARBA" id="ARBA00023237"/>
    </source>
</evidence>
<sequence length="452" mass="49778">MKKISMILTLLFSLTNVMYGNTGDPAQITNSSQRNADGSTNYINLGGYGGGNYIFSPSGSYVYGHGNVSNSDTAILIGDNNFNGYTQSVGIGGETSVLEQGSVALGFGSVAGDMKEYTLENQDIFTKIAKGTVTKEDYAKLEKPATRYQRIAYRRSGYDISTGTQIWDDNDIRYKAQSEVSVGVEKNYKKRNYQFNSLYINKYNEDQKAFTRQITNVGAGSKDTDAVNLAQLKDLKSYIDNISVFEMQDKNGNKVVKGKDGKFYRAKDIKGSLYYNNKYFVTGLKEVSKDEIVNKAIVRTEYEDKIDAIKASIQTNDTKLTGISEDISKIKDNVKIVDKKSDLALRGVSNAVAMANLPNVSGDRKFNLAASYGYYGGSHAVAVGFSGINDKQNFTYKLSGAVNSKGNLAFGVGAGFMLGSVNNRLQEENMKLKSDVENLKNQVKELYKLLKR</sequence>
<accession>A0A0E3UTE5</accession>
<dbReference type="RefSeq" id="WP_046328115.1">
    <property type="nucleotide sequence ID" value="NZ_CP011280.1"/>
</dbReference>
<dbReference type="Proteomes" id="UP000033103">
    <property type="component" value="Chromosome"/>
</dbReference>
<keyword evidence="7 12" id="KW-0732">Signal</keyword>
<dbReference type="HOGENOM" id="CLU_605332_0_0_0"/>
<dbReference type="Pfam" id="PF03895">
    <property type="entry name" value="YadA_anchor"/>
    <property type="match status" value="1"/>
</dbReference>
<feature type="domain" description="Trimeric autotransporter adhesin YadA-like C-terminal membrane anchor" evidence="13">
    <location>
        <begin position="358"/>
        <end position="416"/>
    </location>
</feature>
<feature type="coiled-coil region" evidence="11">
    <location>
        <begin position="422"/>
        <end position="449"/>
    </location>
</feature>
<keyword evidence="16" id="KW-1185">Reference proteome</keyword>
<dbReference type="Gene3D" id="3.30.1300.30">
    <property type="entry name" value="GSPII I/J protein-like"/>
    <property type="match status" value="1"/>
</dbReference>
<keyword evidence="11" id="KW-0175">Coiled coil</keyword>
<reference evidence="15 16" key="1">
    <citation type="journal article" date="2012" name="BMC Genomics">
        <title>Genomic sequence analysis and characterization of Sneathia amnii sp. nov.</title>
        <authorList>
            <consortium name="Vaginal Microbiome Consortium (additional members)"/>
            <person name="Harwich M.D.Jr."/>
            <person name="Serrano M.G."/>
            <person name="Fettweis J.M."/>
            <person name="Alves J.M."/>
            <person name="Reimers M.A."/>
            <person name="Buck G.A."/>
            <person name="Jefferson K.K."/>
        </authorList>
    </citation>
    <scope>NUCLEOTIDE SEQUENCE [LARGE SCALE GENOMIC DNA]</scope>
    <source>
        <strain evidence="15 16">SN35</strain>
    </source>
</reference>
<dbReference type="Pfam" id="PF05662">
    <property type="entry name" value="YadA_stalk"/>
    <property type="match status" value="1"/>
</dbReference>
<dbReference type="InterPro" id="IPR045584">
    <property type="entry name" value="Pilin-like"/>
</dbReference>
<evidence type="ECO:0000256" key="11">
    <source>
        <dbReference type="SAM" id="Coils"/>
    </source>
</evidence>
<keyword evidence="9" id="KW-0472">Membrane</keyword>
<keyword evidence="10" id="KW-0998">Cell outer membrane</keyword>
<keyword evidence="4" id="KW-0813">Transport</keyword>
<evidence type="ECO:0000256" key="5">
    <source>
        <dbReference type="ARBA" id="ARBA00022452"/>
    </source>
</evidence>
<evidence type="ECO:0000256" key="4">
    <source>
        <dbReference type="ARBA" id="ARBA00022448"/>
    </source>
</evidence>
<evidence type="ECO:0000256" key="8">
    <source>
        <dbReference type="ARBA" id="ARBA00022927"/>
    </source>
</evidence>
<dbReference type="GO" id="GO:0009986">
    <property type="term" value="C:cell surface"/>
    <property type="evidence" value="ECO:0007669"/>
    <property type="project" value="UniProtKB-SubCell"/>
</dbReference>
<dbReference type="InterPro" id="IPR008635">
    <property type="entry name" value="Coiled_stalk_dom"/>
</dbReference>
<dbReference type="SUPFAM" id="SSF101967">
    <property type="entry name" value="Adhesin YadA, collagen-binding domain"/>
    <property type="match status" value="1"/>
</dbReference>
<gene>
    <name evidence="15" type="ORF">VC03_00135</name>
</gene>
<comment type="similarity">
    <text evidence="3">Belongs to the autotransporter-2 (AT-2) (TC 1.B.40) family.</text>
</comment>
<dbReference type="GO" id="GO:0009279">
    <property type="term" value="C:cell outer membrane"/>
    <property type="evidence" value="ECO:0007669"/>
    <property type="project" value="UniProtKB-SubCell"/>
</dbReference>
<evidence type="ECO:0000256" key="9">
    <source>
        <dbReference type="ARBA" id="ARBA00023136"/>
    </source>
</evidence>
<dbReference type="PATRIC" id="fig|1069640.6.peg.17"/>
<dbReference type="GO" id="GO:0015031">
    <property type="term" value="P:protein transport"/>
    <property type="evidence" value="ECO:0007669"/>
    <property type="project" value="UniProtKB-KW"/>
</dbReference>
<evidence type="ECO:0000259" key="14">
    <source>
        <dbReference type="Pfam" id="PF05662"/>
    </source>
</evidence>
<dbReference type="SUPFAM" id="SSF54523">
    <property type="entry name" value="Pili subunits"/>
    <property type="match status" value="1"/>
</dbReference>
<dbReference type="KEGG" id="sns:VC03_00135"/>
<keyword evidence="5" id="KW-1134">Transmembrane beta strand</keyword>
<evidence type="ECO:0000256" key="1">
    <source>
        <dbReference type="ARBA" id="ARBA00004241"/>
    </source>
</evidence>
<dbReference type="Gene3D" id="2.150.10.10">
    <property type="entry name" value="Serralysin-like metalloprotease, C-terminal"/>
    <property type="match status" value="1"/>
</dbReference>
<feature type="signal peptide" evidence="12">
    <location>
        <begin position="1"/>
        <end position="19"/>
    </location>
</feature>
<evidence type="ECO:0000313" key="15">
    <source>
        <dbReference type="EMBL" id="AKC95009.1"/>
    </source>
</evidence>